<dbReference type="PANTHER" id="PTHR31560:SF0">
    <property type="entry name" value="UPF0652 PROTEIN C22H10.08"/>
    <property type="match status" value="1"/>
</dbReference>
<gene>
    <name evidence="2" type="ORF">CCMP2556_LOCUS32615</name>
</gene>
<comment type="caution">
    <text evidence="2">The sequence shown here is derived from an EMBL/GenBank/DDBJ whole genome shotgun (WGS) entry which is preliminary data.</text>
</comment>
<evidence type="ECO:0000313" key="3">
    <source>
        <dbReference type="Proteomes" id="UP001642484"/>
    </source>
</evidence>
<dbReference type="Proteomes" id="UP001642484">
    <property type="component" value="Unassembled WGS sequence"/>
</dbReference>
<evidence type="ECO:0000313" key="2">
    <source>
        <dbReference type="EMBL" id="CAK9066413.1"/>
    </source>
</evidence>
<dbReference type="EMBL" id="CAXAMN010022106">
    <property type="protein sequence ID" value="CAK9066413.1"/>
    <property type="molecule type" value="Genomic_DNA"/>
</dbReference>
<dbReference type="InterPro" id="IPR018553">
    <property type="entry name" value="E2_Ub-conjug_enz"/>
</dbReference>
<accession>A0ABP0NSH7</accession>
<proteinExistence type="predicted"/>
<dbReference type="InterPro" id="IPR057668">
    <property type="entry name" value="E2_Ub-conjug_enz_C"/>
</dbReference>
<feature type="non-terminal residue" evidence="2">
    <location>
        <position position="290"/>
    </location>
</feature>
<sequence length="290" mass="33481">MLCASRDLAPTLQEMSARTTVGHSCFETREARRRAAQRLQETLQAINPDELAPVDGSLQAVLDEIRSELALREEKHPRRKERLSGLVPGSCFDGRIGGDEWRTRLELQMKQLCAVLTGMQVSHNYEQGQQLLQSREFSSRKAFFQTVLEIGRRYKILNPERMRDSYGKLMYFLQDSRKPEVRDLLEFDIVSPVRSVWDVLKRSPKGCELLEDPQLKIATMEIMSEGKGRAQVQREIKNKEAAIKHLSSKYCSVQRRRKRHYGGIYSTWNLLRSYRDSDSEDVADGDELSE</sequence>
<name>A0ABP0NSH7_9DINO</name>
<evidence type="ECO:0000259" key="1">
    <source>
        <dbReference type="Pfam" id="PF09418"/>
    </source>
</evidence>
<feature type="domain" description="Non-canonical E2 ubiquitin-conjugating enzyme C-terminal" evidence="1">
    <location>
        <begin position="103"/>
        <end position="258"/>
    </location>
</feature>
<keyword evidence="3" id="KW-1185">Reference proteome</keyword>
<dbReference type="PANTHER" id="PTHR31560">
    <property type="entry name" value="UPF0652 PROTEIN C16A11.03C-RELATED"/>
    <property type="match status" value="1"/>
</dbReference>
<organism evidence="2 3">
    <name type="scientific">Durusdinium trenchii</name>
    <dbReference type="NCBI Taxonomy" id="1381693"/>
    <lineage>
        <taxon>Eukaryota</taxon>
        <taxon>Sar</taxon>
        <taxon>Alveolata</taxon>
        <taxon>Dinophyceae</taxon>
        <taxon>Suessiales</taxon>
        <taxon>Symbiodiniaceae</taxon>
        <taxon>Durusdinium</taxon>
    </lineage>
</organism>
<reference evidence="2 3" key="1">
    <citation type="submission" date="2024-02" db="EMBL/GenBank/DDBJ databases">
        <authorList>
            <person name="Chen Y."/>
            <person name="Shah S."/>
            <person name="Dougan E. K."/>
            <person name="Thang M."/>
            <person name="Chan C."/>
        </authorList>
    </citation>
    <scope>NUCLEOTIDE SEQUENCE [LARGE SCALE GENOMIC DNA]</scope>
</reference>
<dbReference type="Pfam" id="PF09418">
    <property type="entry name" value="DUF2009"/>
    <property type="match status" value="1"/>
</dbReference>
<protein>
    <recommendedName>
        <fullName evidence="1">Non-canonical E2 ubiquitin-conjugating enzyme C-terminal domain-containing protein</fullName>
    </recommendedName>
</protein>